<dbReference type="GeneID" id="90983175"/>
<dbReference type="AlphaFoldDB" id="A0A073ISF5"/>
<organism evidence="2 3">
    <name type="scientific">Synergistes jonesii</name>
    <dbReference type="NCBI Taxonomy" id="2754"/>
    <lineage>
        <taxon>Bacteria</taxon>
        <taxon>Thermotogati</taxon>
        <taxon>Synergistota</taxon>
        <taxon>Synergistia</taxon>
        <taxon>Synergistales</taxon>
        <taxon>Synergistaceae</taxon>
        <taxon>Synergistes</taxon>
    </lineage>
</organism>
<accession>A0A073ISF5</accession>
<evidence type="ECO:0000313" key="3">
    <source>
        <dbReference type="Proteomes" id="UP000027665"/>
    </source>
</evidence>
<gene>
    <name evidence="2" type="ORF">EH55_01295</name>
</gene>
<evidence type="ECO:0000313" key="2">
    <source>
        <dbReference type="EMBL" id="KEJ92724.1"/>
    </source>
</evidence>
<feature type="region of interest" description="Disordered" evidence="1">
    <location>
        <begin position="578"/>
        <end position="600"/>
    </location>
</feature>
<dbReference type="Proteomes" id="UP000027665">
    <property type="component" value="Unassembled WGS sequence"/>
</dbReference>
<evidence type="ECO:0000256" key="1">
    <source>
        <dbReference type="SAM" id="MobiDB-lite"/>
    </source>
</evidence>
<dbReference type="STRING" id="2754.EH55_01295"/>
<sequence>MRIRGAESLPEVRDAGPVAVRRDLNDPASAAMAAAAGYSSKAGQYVAQGARDLAAGIEKMARDRAEAGALAAYNDYVSRSSHLLYDPNTGLMHAKGAGAEGLSGRAHQAHKVLKDEIMSALPAGQRRLFAERTASYDRGVGSACMKLEGEQMSLYKQEEAERTLKTIYTAAALNPEGFSMEAQEDAFREITIARYGDQGPEANLKNSGLVRSEFFIGMIQQAAQNDPTRAETLVKEYGGYIEPADAQKLKGAVEKAALPAKAQAEAQRLLEKYGADGLASALADVRDAHEGKEEDVYLGYVNSLFADAKQEQTALYRQTRGELAKLYLKSGGLNGVDLQALVDAGRLDAEGALMWSERISADRERRAAAADRSANAAYRAMQQEDRLFKLSLRGLAPIQQELLEASHYSKKPVEWYVNNYEKALEGVADGSFDEDKLAGMKAYGMLVDTHEKELARKLRERDSSPRALQIQLNCAAQFREKMKKLKIEDETYALQDRFNYDYEQERKKNGGFVSNKRANEMMDDILAPEVIGQTRTWLGGVRDVAVRRGEIAPGAERGADGKWYVTDADGKKHELIFPNAPKMLPPSEAKKYEGMPRPMR</sequence>
<dbReference type="RefSeq" id="WP_037975213.1">
    <property type="nucleotide sequence ID" value="NZ_JMKI01000018.1"/>
</dbReference>
<proteinExistence type="predicted"/>
<keyword evidence="3" id="KW-1185">Reference proteome</keyword>
<comment type="caution">
    <text evidence="2">The sequence shown here is derived from an EMBL/GenBank/DDBJ whole genome shotgun (WGS) entry which is preliminary data.</text>
</comment>
<name>A0A073ISF5_9BACT</name>
<reference evidence="2 3" key="1">
    <citation type="submission" date="2014-04" db="EMBL/GenBank/DDBJ databases">
        <title>Draft Genome Sequence of Synergistes jonesii.</title>
        <authorList>
            <person name="Coil D.A."/>
            <person name="Eisen J.A."/>
            <person name="Holland-Moritz H.E."/>
        </authorList>
    </citation>
    <scope>NUCLEOTIDE SEQUENCE [LARGE SCALE GENOMIC DNA]</scope>
    <source>
        <strain evidence="2 3">78-1</strain>
    </source>
</reference>
<dbReference type="EMBL" id="JMKI01000018">
    <property type="protein sequence ID" value="KEJ92724.1"/>
    <property type="molecule type" value="Genomic_DNA"/>
</dbReference>
<protein>
    <submittedName>
        <fullName evidence="2">Uncharacterized protein</fullName>
    </submittedName>
</protein>
<dbReference type="OrthoDB" id="9808890at2"/>